<dbReference type="Pfam" id="PF07221">
    <property type="entry name" value="GlcNAc_2-epim"/>
    <property type="match status" value="1"/>
</dbReference>
<evidence type="ECO:0008006" key="7">
    <source>
        <dbReference type="Google" id="ProtNLM"/>
    </source>
</evidence>
<reference evidence="3 6" key="2">
    <citation type="submission" date="2016-10" db="EMBL/GenBank/DDBJ databases">
        <title>Hydorgenophaga sp. LPB0072 isolated from gastropod.</title>
        <authorList>
            <person name="Kim E."/>
            <person name="Yi H."/>
        </authorList>
    </citation>
    <scope>NUCLEOTIDE SEQUENCE [LARGE SCALE GENOMIC DNA]</scope>
    <source>
        <strain evidence="3 6">LPB0072</strain>
    </source>
</reference>
<evidence type="ECO:0000256" key="1">
    <source>
        <dbReference type="ARBA" id="ARBA00008558"/>
    </source>
</evidence>
<evidence type="ECO:0000313" key="6">
    <source>
        <dbReference type="Proteomes" id="UP000185680"/>
    </source>
</evidence>
<keyword evidence="2" id="KW-0413">Isomerase</keyword>
<dbReference type="RefSeq" id="WP_066094377.1">
    <property type="nucleotide sequence ID" value="NZ_CP017476.1"/>
</dbReference>
<dbReference type="KEGG" id="hyl:LPB072_08940"/>
<dbReference type="SUPFAM" id="SSF48208">
    <property type="entry name" value="Six-hairpin glycosidases"/>
    <property type="match status" value="1"/>
</dbReference>
<evidence type="ECO:0000313" key="3">
    <source>
        <dbReference type="EMBL" id="AOW12954.1"/>
    </source>
</evidence>
<dbReference type="AlphaFoldDB" id="A0A167H1H7"/>
<dbReference type="Gene3D" id="1.50.10.10">
    <property type="match status" value="1"/>
</dbReference>
<proteinExistence type="inferred from homology"/>
<dbReference type="Proteomes" id="UP000185657">
    <property type="component" value="Unassembled WGS sequence"/>
</dbReference>
<dbReference type="Proteomes" id="UP000185680">
    <property type="component" value="Chromosome"/>
</dbReference>
<evidence type="ECO:0000256" key="2">
    <source>
        <dbReference type="ARBA" id="ARBA00023235"/>
    </source>
</evidence>
<dbReference type="InterPro" id="IPR012341">
    <property type="entry name" value="6hp_glycosidase-like_sf"/>
</dbReference>
<keyword evidence="5" id="KW-1185">Reference proteome</keyword>
<dbReference type="STRING" id="1763535.LPB072_08940"/>
<dbReference type="GO" id="GO:0005975">
    <property type="term" value="P:carbohydrate metabolic process"/>
    <property type="evidence" value="ECO:0007669"/>
    <property type="project" value="InterPro"/>
</dbReference>
<evidence type="ECO:0000313" key="4">
    <source>
        <dbReference type="EMBL" id="OAD40137.1"/>
    </source>
</evidence>
<name>A0A167H1H7_9BURK</name>
<dbReference type="InterPro" id="IPR008928">
    <property type="entry name" value="6-hairpin_glycosidase_sf"/>
</dbReference>
<dbReference type="InterPro" id="IPR010819">
    <property type="entry name" value="AGE/CE"/>
</dbReference>
<dbReference type="EMBL" id="LVWD01000034">
    <property type="protein sequence ID" value="OAD40137.1"/>
    <property type="molecule type" value="Genomic_DNA"/>
</dbReference>
<comment type="similarity">
    <text evidence="1">Belongs to the N-acylglucosamine 2-epimerase family.</text>
</comment>
<reference evidence="4 5" key="1">
    <citation type="submission" date="2016-02" db="EMBL/GenBank/DDBJ databases">
        <title>Draft genome sequence of Hydrogenophaga sp. LPB0072.</title>
        <authorList>
            <person name="Shin S.-K."/>
            <person name="Yi H."/>
        </authorList>
    </citation>
    <scope>NUCLEOTIDE SEQUENCE [LARGE SCALE GENOMIC DNA]</scope>
    <source>
        <strain evidence="4 5">LPB0072</strain>
    </source>
</reference>
<sequence length="384" mass="42836">MNTTDHPHLRNWLLEHLCPYWSKRIVDPVGGYFEGLDAHGHALPSPARTLLNQARLTFAFSLATVLGGDHHLRAAADHGFAFLKEIAQPNGPGITWPRKIDAHGRVLDPSLDAYDLSFVILAMAWYHRATGSPEALELGEQAYGCVQHHLADPKHGGFFEEHPLVGKLPRRQNPHMHLLEATLAMHGATQAPAWLERASALVELFQRAFLDAETGSLGEYFDAQWQPTPGAEGALREPGHQFEWVWLLQQFMQATGRTDLTETVQRLFQFGVLHGINTTGVMKGAVLDLVDKSGVAQASSMLMWPQTEYVKACVARFDATQDPIYKIKALAHWDLVRTHFFRDDGANWINQVGPDGQPLVETTLSRVFYHVVHAASELARLETT</sequence>
<organism evidence="3 6">
    <name type="scientific">Hydrogenophaga crassostreae</name>
    <dbReference type="NCBI Taxonomy" id="1763535"/>
    <lineage>
        <taxon>Bacteria</taxon>
        <taxon>Pseudomonadati</taxon>
        <taxon>Pseudomonadota</taxon>
        <taxon>Betaproteobacteria</taxon>
        <taxon>Burkholderiales</taxon>
        <taxon>Comamonadaceae</taxon>
        <taxon>Hydrogenophaga</taxon>
    </lineage>
</organism>
<dbReference type="PANTHER" id="PTHR15108">
    <property type="entry name" value="N-ACYLGLUCOSAMINE-2-EPIMERASE"/>
    <property type="match status" value="1"/>
</dbReference>
<dbReference type="EMBL" id="CP017476">
    <property type="protein sequence ID" value="AOW12954.1"/>
    <property type="molecule type" value="Genomic_DNA"/>
</dbReference>
<dbReference type="OrthoDB" id="9806359at2"/>
<evidence type="ECO:0000313" key="5">
    <source>
        <dbReference type="Proteomes" id="UP000185657"/>
    </source>
</evidence>
<accession>A0A167H1H7</accession>
<gene>
    <name evidence="3" type="ORF">LPB072_08940</name>
    <name evidence="4" type="ORF">LPB72_18435</name>
</gene>
<dbReference type="GO" id="GO:0016853">
    <property type="term" value="F:isomerase activity"/>
    <property type="evidence" value="ECO:0007669"/>
    <property type="project" value="UniProtKB-KW"/>
</dbReference>
<protein>
    <recommendedName>
        <fullName evidence="7">Mannose-6-phosphate isomerase</fullName>
    </recommendedName>
</protein>